<feature type="domain" description="AB hydrolase-1" evidence="1">
    <location>
        <begin position="24"/>
        <end position="252"/>
    </location>
</feature>
<evidence type="ECO:0000313" key="3">
    <source>
        <dbReference type="Proteomes" id="UP000267804"/>
    </source>
</evidence>
<accession>A0A386WSN2</accession>
<dbReference type="InterPro" id="IPR000073">
    <property type="entry name" value="AB_hydrolase_1"/>
</dbReference>
<sequence>MMVSQVARDGGTIAYEVHGSGPLVVLAHGMGENRAAFRHLTPRLVAAGYRVASVDVRGHGDSSPHWPTYAPEHVGGDLLAVVRALGGEPATLVGSSSSAAAVVFAAAEAPELVSGIVQVSAFVGTPKPNPLMRVAQAAVLRSPRLFGLFHRTLFPCGRPADDAAYRKELVAKLRGRMAAVRGVVAPADPHWTARAPEVRRPVLVLMGTKDPDFPDPGAEARAARRLFAVAEARMIADSGHYPHADQPDATAADLVEFLAVTARA</sequence>
<evidence type="ECO:0000313" key="2">
    <source>
        <dbReference type="EMBL" id="AYF31417.1"/>
    </source>
</evidence>
<proteinExistence type="predicted"/>
<protein>
    <submittedName>
        <fullName evidence="2">Alpha/beta hydrolase</fullName>
    </submittedName>
</protein>
<gene>
    <name evidence="2" type="ORF">CSH63_29020</name>
</gene>
<organism evidence="2 3">
    <name type="scientific">Micromonospora tulbaghiae</name>
    <dbReference type="NCBI Taxonomy" id="479978"/>
    <lineage>
        <taxon>Bacteria</taxon>
        <taxon>Bacillati</taxon>
        <taxon>Actinomycetota</taxon>
        <taxon>Actinomycetes</taxon>
        <taxon>Micromonosporales</taxon>
        <taxon>Micromonosporaceae</taxon>
        <taxon>Micromonospora</taxon>
    </lineage>
</organism>
<reference evidence="2 3" key="1">
    <citation type="submission" date="2017-10" db="EMBL/GenBank/DDBJ databases">
        <title>Integration of genomic and chemical information greatly accelerates assignment of the full stereostructure of myelolactone, a potent inhibitor of myeloma from a marine-derived Micromonospora.</title>
        <authorList>
            <person name="Kim M.C."/>
            <person name="Machado H."/>
            <person name="Jensen P.R."/>
            <person name="Fenical W."/>
        </authorList>
    </citation>
    <scope>NUCLEOTIDE SEQUENCE [LARGE SCALE GENOMIC DNA]</scope>
    <source>
        <strain evidence="2 3">CNY-010</strain>
    </source>
</reference>
<dbReference type="Proteomes" id="UP000267804">
    <property type="component" value="Chromosome"/>
</dbReference>
<dbReference type="Pfam" id="PF12697">
    <property type="entry name" value="Abhydrolase_6"/>
    <property type="match status" value="1"/>
</dbReference>
<dbReference type="RefSeq" id="WP_120572959.1">
    <property type="nucleotide sequence ID" value="NZ_CP024087.1"/>
</dbReference>
<dbReference type="AlphaFoldDB" id="A0A386WSN2"/>
<dbReference type="PRINTS" id="PR00412">
    <property type="entry name" value="EPOXHYDRLASE"/>
</dbReference>
<dbReference type="SUPFAM" id="SSF53474">
    <property type="entry name" value="alpha/beta-Hydrolases"/>
    <property type="match status" value="1"/>
</dbReference>
<dbReference type="EMBL" id="CP024087">
    <property type="protein sequence ID" value="AYF31417.1"/>
    <property type="molecule type" value="Genomic_DNA"/>
</dbReference>
<dbReference type="InterPro" id="IPR029058">
    <property type="entry name" value="AB_hydrolase_fold"/>
</dbReference>
<evidence type="ECO:0000259" key="1">
    <source>
        <dbReference type="Pfam" id="PF12697"/>
    </source>
</evidence>
<keyword evidence="2" id="KW-0378">Hydrolase</keyword>
<dbReference type="KEGG" id="mtua:CSH63_29020"/>
<dbReference type="PANTHER" id="PTHR46438">
    <property type="entry name" value="ALPHA/BETA-HYDROLASES SUPERFAMILY PROTEIN"/>
    <property type="match status" value="1"/>
</dbReference>
<dbReference type="Gene3D" id="3.40.50.1820">
    <property type="entry name" value="alpha/beta hydrolase"/>
    <property type="match status" value="1"/>
</dbReference>
<name>A0A386WSN2_9ACTN</name>
<dbReference type="InterPro" id="IPR000639">
    <property type="entry name" value="Epox_hydrolase-like"/>
</dbReference>
<dbReference type="GO" id="GO:0016787">
    <property type="term" value="F:hydrolase activity"/>
    <property type="evidence" value="ECO:0007669"/>
    <property type="project" value="UniProtKB-KW"/>
</dbReference>